<evidence type="ECO:0000313" key="8">
    <source>
        <dbReference type="EMBL" id="KAE8356842.1"/>
    </source>
</evidence>
<sequence>MSSLVIGPVPEHLDLTVDRIARNDGAVAAVLAAATLLVGLRFWARNTNEGPGLAYDDWSVMIALIFAYGAGACCFLGGEYGIGKHIWAVPENDVLRKDSPRTVQMIFAYVVLYATTVPMVKISVLLLYRRIFRLTWTLYICVFLCIGYTISISTTISLACVPTSFFWTQWVDPRSGGHCRIDLYRFYLWNGMASLITDVIILCLPMPIIWGLQMPKSQRWAINGIFFLGGLVCAASIVRIWAITKVKDSIDVTWVISDAMIWSNVEPCMGIVSACLPTLRPLLRRRWSNIGSGRISRDYERQGELIPGSEPDSLMASANRSANRTVNTKWMAFRPAEDEIYLTTDVGRGSGLRDVASNASTGSLKIPRAMQIRVKRNIYWTEENG</sequence>
<dbReference type="PANTHER" id="PTHR33048:SF163">
    <property type="entry name" value="INTEGRAL MEMBRANE PROTEIN (AFU_ORTHOLOGUE AFUA_8G05510)"/>
    <property type="match status" value="1"/>
</dbReference>
<feature type="transmembrane region" description="Helical" evidence="6">
    <location>
        <begin position="220"/>
        <end position="241"/>
    </location>
</feature>
<dbReference type="PANTHER" id="PTHR33048">
    <property type="entry name" value="PTH11-LIKE INTEGRAL MEMBRANE PROTEIN (AFU_ORTHOLOGUE AFUA_5G11245)"/>
    <property type="match status" value="1"/>
</dbReference>
<evidence type="ECO:0000256" key="2">
    <source>
        <dbReference type="ARBA" id="ARBA00022692"/>
    </source>
</evidence>
<feature type="transmembrane region" description="Helical" evidence="6">
    <location>
        <begin position="187"/>
        <end position="208"/>
    </location>
</feature>
<dbReference type="AlphaFoldDB" id="A0A5N6ZGT2"/>
<keyword evidence="3 6" id="KW-1133">Transmembrane helix</keyword>
<proteinExistence type="inferred from homology"/>
<comment type="subcellular location">
    <subcellularLocation>
        <location evidence="1">Membrane</location>
        <topology evidence="1">Multi-pass membrane protein</topology>
    </subcellularLocation>
</comment>
<feature type="transmembrane region" description="Helical" evidence="6">
    <location>
        <begin position="25"/>
        <end position="43"/>
    </location>
</feature>
<feature type="transmembrane region" description="Helical" evidence="6">
    <location>
        <begin position="106"/>
        <end position="128"/>
    </location>
</feature>
<feature type="transmembrane region" description="Helical" evidence="6">
    <location>
        <begin position="140"/>
        <end position="167"/>
    </location>
</feature>
<keyword evidence="2 6" id="KW-0812">Transmembrane</keyword>
<name>A0A5N6ZGT2_9EURO</name>
<evidence type="ECO:0000256" key="1">
    <source>
        <dbReference type="ARBA" id="ARBA00004141"/>
    </source>
</evidence>
<evidence type="ECO:0000256" key="4">
    <source>
        <dbReference type="ARBA" id="ARBA00023136"/>
    </source>
</evidence>
<comment type="similarity">
    <text evidence="5">Belongs to the SAT4 family.</text>
</comment>
<dbReference type="Pfam" id="PF20684">
    <property type="entry name" value="Fung_rhodopsin"/>
    <property type="match status" value="1"/>
</dbReference>
<protein>
    <recommendedName>
        <fullName evidence="7">Rhodopsin domain-containing protein</fullName>
    </recommendedName>
</protein>
<organism evidence="8 9">
    <name type="scientific">Aspergillus coremiiformis</name>
    <dbReference type="NCBI Taxonomy" id="138285"/>
    <lineage>
        <taxon>Eukaryota</taxon>
        <taxon>Fungi</taxon>
        <taxon>Dikarya</taxon>
        <taxon>Ascomycota</taxon>
        <taxon>Pezizomycotina</taxon>
        <taxon>Eurotiomycetes</taxon>
        <taxon>Eurotiomycetidae</taxon>
        <taxon>Eurotiales</taxon>
        <taxon>Aspergillaceae</taxon>
        <taxon>Aspergillus</taxon>
        <taxon>Aspergillus subgen. Circumdati</taxon>
    </lineage>
</organism>
<evidence type="ECO:0000256" key="6">
    <source>
        <dbReference type="SAM" id="Phobius"/>
    </source>
</evidence>
<accession>A0A5N6ZGT2</accession>
<evidence type="ECO:0000313" key="9">
    <source>
        <dbReference type="Proteomes" id="UP000327118"/>
    </source>
</evidence>
<dbReference type="GO" id="GO:0016020">
    <property type="term" value="C:membrane"/>
    <property type="evidence" value="ECO:0007669"/>
    <property type="project" value="UniProtKB-SubCell"/>
</dbReference>
<evidence type="ECO:0000256" key="5">
    <source>
        <dbReference type="ARBA" id="ARBA00038359"/>
    </source>
</evidence>
<feature type="domain" description="Rhodopsin" evidence="7">
    <location>
        <begin position="40"/>
        <end position="285"/>
    </location>
</feature>
<dbReference type="Proteomes" id="UP000327118">
    <property type="component" value="Unassembled WGS sequence"/>
</dbReference>
<keyword evidence="4 6" id="KW-0472">Membrane</keyword>
<dbReference type="EMBL" id="ML739034">
    <property type="protein sequence ID" value="KAE8356842.1"/>
    <property type="molecule type" value="Genomic_DNA"/>
</dbReference>
<dbReference type="InterPro" id="IPR052337">
    <property type="entry name" value="SAT4-like"/>
</dbReference>
<reference evidence="9" key="1">
    <citation type="submission" date="2019-04" db="EMBL/GenBank/DDBJ databases">
        <title>Friends and foes A comparative genomics studyof 23 Aspergillus species from section Flavi.</title>
        <authorList>
            <consortium name="DOE Joint Genome Institute"/>
            <person name="Kjaerbolling I."/>
            <person name="Vesth T."/>
            <person name="Frisvad J.C."/>
            <person name="Nybo J.L."/>
            <person name="Theobald S."/>
            <person name="Kildgaard S."/>
            <person name="Isbrandt T."/>
            <person name="Kuo A."/>
            <person name="Sato A."/>
            <person name="Lyhne E.K."/>
            <person name="Kogle M.E."/>
            <person name="Wiebenga A."/>
            <person name="Kun R.S."/>
            <person name="Lubbers R.J."/>
            <person name="Makela M.R."/>
            <person name="Barry K."/>
            <person name="Chovatia M."/>
            <person name="Clum A."/>
            <person name="Daum C."/>
            <person name="Haridas S."/>
            <person name="He G."/>
            <person name="LaButti K."/>
            <person name="Lipzen A."/>
            <person name="Mondo S."/>
            <person name="Riley R."/>
            <person name="Salamov A."/>
            <person name="Simmons B.A."/>
            <person name="Magnuson J.K."/>
            <person name="Henrissat B."/>
            <person name="Mortensen U.H."/>
            <person name="Larsen T.O."/>
            <person name="Devries R.P."/>
            <person name="Grigoriev I.V."/>
            <person name="Machida M."/>
            <person name="Baker S.E."/>
            <person name="Andersen M.R."/>
        </authorList>
    </citation>
    <scope>NUCLEOTIDE SEQUENCE [LARGE SCALE GENOMIC DNA]</scope>
    <source>
        <strain evidence="9">CBS 553.77</strain>
    </source>
</reference>
<evidence type="ECO:0000259" key="7">
    <source>
        <dbReference type="Pfam" id="PF20684"/>
    </source>
</evidence>
<gene>
    <name evidence="8" type="ORF">BDV28DRAFT_163023</name>
</gene>
<evidence type="ECO:0000256" key="3">
    <source>
        <dbReference type="ARBA" id="ARBA00022989"/>
    </source>
</evidence>
<feature type="transmembrane region" description="Helical" evidence="6">
    <location>
        <begin position="55"/>
        <end position="78"/>
    </location>
</feature>
<keyword evidence="9" id="KW-1185">Reference proteome</keyword>
<dbReference type="OrthoDB" id="5429740at2759"/>
<dbReference type="InterPro" id="IPR049326">
    <property type="entry name" value="Rhodopsin_dom_fungi"/>
</dbReference>